<reference evidence="1" key="1">
    <citation type="submission" date="2019-08" db="EMBL/GenBank/DDBJ databases">
        <authorList>
            <person name="Kucharzyk K."/>
            <person name="Murdoch R.W."/>
            <person name="Higgins S."/>
            <person name="Loffler F."/>
        </authorList>
    </citation>
    <scope>NUCLEOTIDE SEQUENCE</scope>
</reference>
<accession>A0A645GRX1</accession>
<evidence type="ECO:0000313" key="1">
    <source>
        <dbReference type="EMBL" id="MPN26734.1"/>
    </source>
</evidence>
<proteinExistence type="predicted"/>
<organism evidence="1">
    <name type="scientific">bioreactor metagenome</name>
    <dbReference type="NCBI Taxonomy" id="1076179"/>
    <lineage>
        <taxon>unclassified sequences</taxon>
        <taxon>metagenomes</taxon>
        <taxon>ecological metagenomes</taxon>
    </lineage>
</organism>
<dbReference type="AlphaFoldDB" id="A0A645GRX1"/>
<protein>
    <submittedName>
        <fullName evidence="1">Uncharacterized protein</fullName>
    </submittedName>
</protein>
<name>A0A645GRX1_9ZZZZ</name>
<sequence length="87" mass="9389">MGFIEGVLGEIHHLVEHLFRDAARNPIFDATLDEVAAFALHHVLLFLGHGAAHQVASSQGISGQVPHDLHHLFLINHATVGGFQNGL</sequence>
<gene>
    <name evidence="1" type="ORF">SDC9_174159</name>
</gene>
<dbReference type="EMBL" id="VSSQ01076349">
    <property type="protein sequence ID" value="MPN26734.1"/>
    <property type="molecule type" value="Genomic_DNA"/>
</dbReference>
<comment type="caution">
    <text evidence="1">The sequence shown here is derived from an EMBL/GenBank/DDBJ whole genome shotgun (WGS) entry which is preliminary data.</text>
</comment>
<dbReference type="AntiFam" id="ANF00234">
    <property type="entry name" value="Shadow ORF (opposite dnaE1)"/>
</dbReference>